<feature type="chain" id="PRO_5018989192" description="GLPGLI family protein" evidence="1">
    <location>
        <begin position="19"/>
        <end position="213"/>
    </location>
</feature>
<evidence type="ECO:0000313" key="3">
    <source>
        <dbReference type="EMBL" id="VEH98794.1"/>
    </source>
</evidence>
<dbReference type="EMBL" id="JPEP01000002">
    <property type="protein sequence ID" value="KEY19154.1"/>
    <property type="molecule type" value="Genomic_DNA"/>
</dbReference>
<dbReference type="STRING" id="266748.HY04_12075"/>
<organism evidence="3 5">
    <name type="scientific">Kaistella antarctica</name>
    <dbReference type="NCBI Taxonomy" id="266748"/>
    <lineage>
        <taxon>Bacteria</taxon>
        <taxon>Pseudomonadati</taxon>
        <taxon>Bacteroidota</taxon>
        <taxon>Flavobacteriia</taxon>
        <taxon>Flavobacteriales</taxon>
        <taxon>Weeksellaceae</taxon>
        <taxon>Chryseobacterium group</taxon>
        <taxon>Kaistella</taxon>
    </lineage>
</organism>
<gene>
    <name evidence="2" type="ORF">HY04_12075</name>
    <name evidence="3" type="ORF">NCTC13489_01159</name>
</gene>
<name>A0A448NQA9_9FLAO</name>
<evidence type="ECO:0000256" key="1">
    <source>
        <dbReference type="SAM" id="SignalP"/>
    </source>
</evidence>
<dbReference type="AlphaFoldDB" id="A0A448NQA9"/>
<keyword evidence="1" id="KW-0732">Signal</keyword>
<feature type="signal peptide" evidence="1">
    <location>
        <begin position="1"/>
        <end position="18"/>
    </location>
</feature>
<proteinExistence type="predicted"/>
<dbReference type="KEGG" id="cant:NCTC13489_01159"/>
<evidence type="ECO:0000313" key="5">
    <source>
        <dbReference type="Proteomes" id="UP000270036"/>
    </source>
</evidence>
<dbReference type="OrthoDB" id="707246at2"/>
<reference evidence="3 5" key="2">
    <citation type="submission" date="2018-12" db="EMBL/GenBank/DDBJ databases">
        <authorList>
            <consortium name="Pathogen Informatics"/>
        </authorList>
    </citation>
    <scope>NUCLEOTIDE SEQUENCE [LARGE SCALE GENOMIC DNA]</scope>
    <source>
        <strain evidence="3 5">NCTC13489</strain>
    </source>
</reference>
<dbReference type="Proteomes" id="UP000270036">
    <property type="component" value="Chromosome"/>
</dbReference>
<dbReference type="RefSeq" id="WP_034720030.1">
    <property type="nucleotide sequence ID" value="NZ_FOIX01000003.1"/>
</dbReference>
<evidence type="ECO:0000313" key="2">
    <source>
        <dbReference type="EMBL" id="KEY19154.1"/>
    </source>
</evidence>
<dbReference type="EMBL" id="LR134441">
    <property type="protein sequence ID" value="VEH98794.1"/>
    <property type="molecule type" value="Genomic_DNA"/>
</dbReference>
<evidence type="ECO:0000313" key="4">
    <source>
        <dbReference type="Proteomes" id="UP000028349"/>
    </source>
</evidence>
<reference evidence="2 4" key="1">
    <citation type="submission" date="2014-07" db="EMBL/GenBank/DDBJ databases">
        <authorList>
            <person name="Pisani N.G."/>
            <person name="Newman J.D."/>
        </authorList>
    </citation>
    <scope>NUCLEOTIDE SEQUENCE [LARGE SCALE GENOMIC DNA]</scope>
    <source>
        <strain evidence="2 4">LMG 24720</strain>
    </source>
</reference>
<keyword evidence="4" id="KW-1185">Reference proteome</keyword>
<accession>A0A448NQA9</accession>
<sequence>MKVLILSCLIAICNLGNAQDKSPQLIKKGDFPEGIYMTMNDVINKKPSSTEEITLKISDKFDFIKHLPDKAFFYFKATDKKVKLPLALSYKGEMYFQTYRKYTNKKDKGYDPDEYSRYCKVTSYGRFLYFEESMRGLWSKAFLGNLSPLTYSMAGNVKGIVLDFDNKELNILRDCADLNDFLKQHNILDKKCTSDEFTIGDLRTVIDEINNSH</sequence>
<evidence type="ECO:0008006" key="6">
    <source>
        <dbReference type="Google" id="ProtNLM"/>
    </source>
</evidence>
<protein>
    <recommendedName>
        <fullName evidence="6">GLPGLI family protein</fullName>
    </recommendedName>
</protein>
<dbReference type="Proteomes" id="UP000028349">
    <property type="component" value="Unassembled WGS sequence"/>
</dbReference>